<organism evidence="2 3">
    <name type="scientific">Woeseia oceani</name>
    <dbReference type="NCBI Taxonomy" id="1548547"/>
    <lineage>
        <taxon>Bacteria</taxon>
        <taxon>Pseudomonadati</taxon>
        <taxon>Pseudomonadota</taxon>
        <taxon>Gammaproteobacteria</taxon>
        <taxon>Woeseiales</taxon>
        <taxon>Woeseiaceae</taxon>
        <taxon>Woeseia</taxon>
    </lineage>
</organism>
<accession>A0A193LFL0</accession>
<reference evidence="2 3" key="1">
    <citation type="submission" date="2016-06" db="EMBL/GenBank/DDBJ databases">
        <title>Complete genome sequence of a deep-branching marine Gamma Proteobacterium Woeseia oceani type strain XK5.</title>
        <authorList>
            <person name="Mu D."/>
            <person name="Du Z."/>
        </authorList>
    </citation>
    <scope>NUCLEOTIDE SEQUENCE [LARGE SCALE GENOMIC DNA]</scope>
    <source>
        <strain evidence="2 3">XK5</strain>
    </source>
</reference>
<dbReference type="OrthoDB" id="9764969at2"/>
<dbReference type="SUPFAM" id="SSF50939">
    <property type="entry name" value="Sialidases"/>
    <property type="match status" value="1"/>
</dbReference>
<evidence type="ECO:0000313" key="2">
    <source>
        <dbReference type="EMBL" id="ANO51320.1"/>
    </source>
</evidence>
<name>A0A193LFL0_9GAMM</name>
<dbReference type="KEGG" id="woc:BA177_09010"/>
<proteinExistence type="predicted"/>
<dbReference type="Proteomes" id="UP000092695">
    <property type="component" value="Chromosome"/>
</dbReference>
<dbReference type="InterPro" id="IPR036278">
    <property type="entry name" value="Sialidase_sf"/>
</dbReference>
<gene>
    <name evidence="2" type="ORF">BA177_09010</name>
</gene>
<feature type="compositionally biased region" description="Basic and acidic residues" evidence="1">
    <location>
        <begin position="141"/>
        <end position="153"/>
    </location>
</feature>
<evidence type="ECO:0000256" key="1">
    <source>
        <dbReference type="SAM" id="MobiDB-lite"/>
    </source>
</evidence>
<dbReference type="EMBL" id="CP016268">
    <property type="protein sequence ID" value="ANO51320.1"/>
    <property type="molecule type" value="Genomic_DNA"/>
</dbReference>
<dbReference type="CDD" id="cd15482">
    <property type="entry name" value="Sialidase_non-viral"/>
    <property type="match status" value="1"/>
</dbReference>
<keyword evidence="3" id="KW-1185">Reference proteome</keyword>
<sequence length="416" mass="44064">MSINTPRICRWLLLFLVSSGTLATELVDRVIIVEVPALAGSLAPNLHRSANGTVTLSWLEPTDHGHRLRFSVWQDAGWSAPRTVSEGSDWFVNWADRPAVVATTSTLWSAHWLVGRPAGSYAYDLYHAVSQDSGNTWSEPKSPHNDNTDSEHGFASHYEAANGAGLVWLDGRESAGHGAHADTVSGMTLRGATVALNGQVRDEQLIDGLVCDCCPTDAIVTADGPVTVYRNRTEAEVRDIYYSRQIDGVWQAGKAVADDGWVIDGCPVNGPAIASTGQTVAVAWFTGAGGQPRVRYAQTNNLANGFGAARDVLSGNTSGRVGLVLLDDGTAIVSALQTNAKGQASLVLQPLDATGALLSRINVSNDVPALSVPQLAVAGDELLVVWGDRRSTPQSVFARRISLTMSDPGSAATSAR</sequence>
<dbReference type="AlphaFoldDB" id="A0A193LFL0"/>
<dbReference type="STRING" id="1548547.BA177_09010"/>
<feature type="region of interest" description="Disordered" evidence="1">
    <location>
        <begin position="134"/>
        <end position="153"/>
    </location>
</feature>
<protein>
    <recommendedName>
        <fullName evidence="4">Sialidase domain-containing protein</fullName>
    </recommendedName>
</protein>
<evidence type="ECO:0000313" key="3">
    <source>
        <dbReference type="Proteomes" id="UP000092695"/>
    </source>
</evidence>
<evidence type="ECO:0008006" key="4">
    <source>
        <dbReference type="Google" id="ProtNLM"/>
    </source>
</evidence>